<sequence length="434" mass="50236">MMKTHVLYVFADQLSMLALNLFGARNRVHTPHIDELGAKGVKFHRSYCVTPQCSPSRSSILTGLYPHKTGVIGNIGTKNTAELDAGLPNLGNILQQRGYRTAYFGKWHLGRAAVTEYGFEATADFQKDDEETTEHVLNFLDEQADVKDHPWLCMVSFNNPHDIYRMAQDKLQGKTLNTSHIILPDNFIDDLSAKPEAQRLFRDEDQGKALQSYGEEDWKYYLAYYYELIERIDRLLGRIITKLKDTGQYEHTLIVFTSDHGDMMAAHRSPFKGPMMYEELVKIPLIYCWEGVLPAGESRYQMTVNADHLPTIIDLLGFEVPEQFDGVSMKESLFKRETAGREYVVMQYYSKQKWINPIRTITDGKHKYSLYSSGEEELYDLAADGSESHNGAYRPDDMEIKKRLQDELRRWMKQYQDPFEQYTRTDRQGQLLEK</sequence>
<evidence type="ECO:0000256" key="2">
    <source>
        <dbReference type="ARBA" id="ARBA00022801"/>
    </source>
</evidence>
<evidence type="ECO:0000313" key="5">
    <source>
        <dbReference type="Proteomes" id="UP001300012"/>
    </source>
</evidence>
<accession>A0ABT1YJ16</accession>
<dbReference type="RefSeq" id="WP_258213861.1">
    <property type="nucleotide sequence ID" value="NZ_JANQBD010000009.1"/>
</dbReference>
<dbReference type="PANTHER" id="PTHR42693:SF53">
    <property type="entry name" value="ENDO-4-O-SULFATASE"/>
    <property type="match status" value="1"/>
</dbReference>
<evidence type="ECO:0000313" key="4">
    <source>
        <dbReference type="EMBL" id="MCR8632263.1"/>
    </source>
</evidence>
<dbReference type="Pfam" id="PF00884">
    <property type="entry name" value="Sulfatase"/>
    <property type="match status" value="1"/>
</dbReference>
<evidence type="ECO:0000256" key="1">
    <source>
        <dbReference type="ARBA" id="ARBA00008779"/>
    </source>
</evidence>
<dbReference type="InterPro" id="IPR050738">
    <property type="entry name" value="Sulfatase"/>
</dbReference>
<dbReference type="InterPro" id="IPR000917">
    <property type="entry name" value="Sulfatase_N"/>
</dbReference>
<reference evidence="4 5" key="1">
    <citation type="submission" date="2022-08" db="EMBL/GenBank/DDBJ databases">
        <title>Paenibacillus endoradicis sp. nov., Paenibacillus radicibacter sp. nov and Paenibacillus pararadicis sp. nov., three cold-adapted plant growth-promoting bacteria isolated from root of Larix gmelinii in Great Khingan.</title>
        <authorList>
            <person name="Xue H."/>
        </authorList>
    </citation>
    <scope>NUCLEOTIDE SEQUENCE [LARGE SCALE GENOMIC DNA]</scope>
    <source>
        <strain evidence="4 5">N5-1-1-5</strain>
    </source>
</reference>
<protein>
    <submittedName>
        <fullName evidence="4">Sulfatase-like hydrolase/transferase</fullName>
    </submittedName>
</protein>
<dbReference type="EMBL" id="JANQBD010000009">
    <property type="protein sequence ID" value="MCR8632263.1"/>
    <property type="molecule type" value="Genomic_DNA"/>
</dbReference>
<dbReference type="PANTHER" id="PTHR42693">
    <property type="entry name" value="ARYLSULFATASE FAMILY MEMBER"/>
    <property type="match status" value="1"/>
</dbReference>
<name>A0ABT1YJ16_9BACL</name>
<dbReference type="SUPFAM" id="SSF53649">
    <property type="entry name" value="Alkaline phosphatase-like"/>
    <property type="match status" value="1"/>
</dbReference>
<comment type="caution">
    <text evidence="4">The sequence shown here is derived from an EMBL/GenBank/DDBJ whole genome shotgun (WGS) entry which is preliminary data.</text>
</comment>
<feature type="domain" description="Sulfatase N-terminal" evidence="3">
    <location>
        <begin position="5"/>
        <end position="317"/>
    </location>
</feature>
<keyword evidence="2" id="KW-0378">Hydrolase</keyword>
<comment type="similarity">
    <text evidence="1">Belongs to the sulfatase family.</text>
</comment>
<dbReference type="Proteomes" id="UP001300012">
    <property type="component" value="Unassembled WGS sequence"/>
</dbReference>
<proteinExistence type="inferred from homology"/>
<dbReference type="InterPro" id="IPR017850">
    <property type="entry name" value="Alkaline_phosphatase_core_sf"/>
</dbReference>
<keyword evidence="5" id="KW-1185">Reference proteome</keyword>
<organism evidence="4 5">
    <name type="scientific">Paenibacillus radicis</name>
    <name type="common">ex Xue et al. 2023</name>
    <dbReference type="NCBI Taxonomy" id="2972489"/>
    <lineage>
        <taxon>Bacteria</taxon>
        <taxon>Bacillati</taxon>
        <taxon>Bacillota</taxon>
        <taxon>Bacilli</taxon>
        <taxon>Bacillales</taxon>
        <taxon>Paenibacillaceae</taxon>
        <taxon>Paenibacillus</taxon>
    </lineage>
</organism>
<evidence type="ECO:0000259" key="3">
    <source>
        <dbReference type="Pfam" id="PF00884"/>
    </source>
</evidence>
<dbReference type="Gene3D" id="3.40.720.10">
    <property type="entry name" value="Alkaline Phosphatase, subunit A"/>
    <property type="match status" value="1"/>
</dbReference>
<gene>
    <name evidence="4" type="ORF">NV381_13725</name>
</gene>